<keyword evidence="5 6" id="KW-0472">Membrane</keyword>
<proteinExistence type="inferred from homology"/>
<dbReference type="OrthoDB" id="771485at2"/>
<accession>A0A521E1H5</accession>
<evidence type="ECO:0000259" key="7">
    <source>
        <dbReference type="Pfam" id="PF04138"/>
    </source>
</evidence>
<keyword evidence="4 6" id="KW-1133">Transmembrane helix</keyword>
<dbReference type="InterPro" id="IPR007267">
    <property type="entry name" value="GtrA_DPMS_TM"/>
</dbReference>
<evidence type="ECO:0000256" key="3">
    <source>
        <dbReference type="ARBA" id="ARBA00022692"/>
    </source>
</evidence>
<dbReference type="GO" id="GO:0005886">
    <property type="term" value="C:plasma membrane"/>
    <property type="evidence" value="ECO:0007669"/>
    <property type="project" value="TreeGrafter"/>
</dbReference>
<protein>
    <submittedName>
        <fullName evidence="8">Flippase GtrA (Transmembrane translocase of bactoprenol-linked glucose)</fullName>
    </submittedName>
</protein>
<sequence length="155" mass="17761">MSHLNRRSRALAVSKKAFDHKVVRFIISGGTATMVDIVVYFLTYNYLLYKQPVQFLGSVISSHMAALCISFSAGFITNFLISKYFVFTGSDLRTRHQFFRYMMVSSVNFSANYFLLKLFVDFLHLFPTPARALSAVLVAGVSFFLNKYFAFRVKQ</sequence>
<evidence type="ECO:0000313" key="9">
    <source>
        <dbReference type="Proteomes" id="UP000315971"/>
    </source>
</evidence>
<evidence type="ECO:0000256" key="1">
    <source>
        <dbReference type="ARBA" id="ARBA00004141"/>
    </source>
</evidence>
<comment type="similarity">
    <text evidence="2">Belongs to the GtrA family.</text>
</comment>
<dbReference type="RefSeq" id="WP_142604516.1">
    <property type="nucleotide sequence ID" value="NZ_FXSZ01000010.1"/>
</dbReference>
<keyword evidence="3 6" id="KW-0812">Transmembrane</keyword>
<name>A0A521E1H5_9SPHI</name>
<feature type="transmembrane region" description="Helical" evidence="6">
    <location>
        <begin position="132"/>
        <end position="151"/>
    </location>
</feature>
<evidence type="ECO:0000256" key="2">
    <source>
        <dbReference type="ARBA" id="ARBA00009399"/>
    </source>
</evidence>
<organism evidence="8 9">
    <name type="scientific">Solitalea koreensis</name>
    <dbReference type="NCBI Taxonomy" id="543615"/>
    <lineage>
        <taxon>Bacteria</taxon>
        <taxon>Pseudomonadati</taxon>
        <taxon>Bacteroidota</taxon>
        <taxon>Sphingobacteriia</taxon>
        <taxon>Sphingobacteriales</taxon>
        <taxon>Sphingobacteriaceae</taxon>
        <taxon>Solitalea</taxon>
    </lineage>
</organism>
<feature type="transmembrane region" description="Helical" evidence="6">
    <location>
        <begin position="21"/>
        <end position="44"/>
    </location>
</feature>
<dbReference type="PANTHER" id="PTHR38459">
    <property type="entry name" value="PROPHAGE BACTOPRENOL-LINKED GLUCOSE TRANSLOCASE HOMOLOG"/>
    <property type="match status" value="1"/>
</dbReference>
<gene>
    <name evidence="8" type="ORF">SAMN06265350_11033</name>
</gene>
<dbReference type="EMBL" id="FXSZ01000010">
    <property type="protein sequence ID" value="SMO77813.1"/>
    <property type="molecule type" value="Genomic_DNA"/>
</dbReference>
<feature type="transmembrane region" description="Helical" evidence="6">
    <location>
        <begin position="64"/>
        <end position="86"/>
    </location>
</feature>
<dbReference type="AlphaFoldDB" id="A0A521E1H5"/>
<dbReference type="PANTHER" id="PTHR38459:SF1">
    <property type="entry name" value="PROPHAGE BACTOPRENOL-LINKED GLUCOSE TRANSLOCASE HOMOLOG"/>
    <property type="match status" value="1"/>
</dbReference>
<evidence type="ECO:0000256" key="5">
    <source>
        <dbReference type="ARBA" id="ARBA00023136"/>
    </source>
</evidence>
<dbReference type="InterPro" id="IPR051401">
    <property type="entry name" value="GtrA_CellWall_Glycosyl"/>
</dbReference>
<feature type="domain" description="GtrA/DPMS transmembrane" evidence="7">
    <location>
        <begin position="24"/>
        <end position="151"/>
    </location>
</feature>
<evidence type="ECO:0000256" key="4">
    <source>
        <dbReference type="ARBA" id="ARBA00022989"/>
    </source>
</evidence>
<reference evidence="8 9" key="1">
    <citation type="submission" date="2017-05" db="EMBL/GenBank/DDBJ databases">
        <authorList>
            <person name="Varghese N."/>
            <person name="Submissions S."/>
        </authorList>
    </citation>
    <scope>NUCLEOTIDE SEQUENCE [LARGE SCALE GENOMIC DNA]</scope>
    <source>
        <strain evidence="8 9">DSM 21342</strain>
    </source>
</reference>
<comment type="subcellular location">
    <subcellularLocation>
        <location evidence="1">Membrane</location>
        <topology evidence="1">Multi-pass membrane protein</topology>
    </subcellularLocation>
</comment>
<keyword evidence="9" id="KW-1185">Reference proteome</keyword>
<evidence type="ECO:0000256" key="6">
    <source>
        <dbReference type="SAM" id="Phobius"/>
    </source>
</evidence>
<evidence type="ECO:0000313" key="8">
    <source>
        <dbReference type="EMBL" id="SMO77813.1"/>
    </source>
</evidence>
<dbReference type="Proteomes" id="UP000315971">
    <property type="component" value="Unassembled WGS sequence"/>
</dbReference>
<feature type="transmembrane region" description="Helical" evidence="6">
    <location>
        <begin position="98"/>
        <end position="120"/>
    </location>
</feature>
<dbReference type="Pfam" id="PF04138">
    <property type="entry name" value="GtrA_DPMS_TM"/>
    <property type="match status" value="1"/>
</dbReference>
<dbReference type="GO" id="GO:0000271">
    <property type="term" value="P:polysaccharide biosynthetic process"/>
    <property type="evidence" value="ECO:0007669"/>
    <property type="project" value="InterPro"/>
</dbReference>